<keyword evidence="4" id="KW-1185">Reference proteome</keyword>
<organism evidence="3 4">
    <name type="scientific">Palleronia marisminoris</name>
    <dbReference type="NCBI Taxonomy" id="315423"/>
    <lineage>
        <taxon>Bacteria</taxon>
        <taxon>Pseudomonadati</taxon>
        <taxon>Pseudomonadota</taxon>
        <taxon>Alphaproteobacteria</taxon>
        <taxon>Rhodobacterales</taxon>
        <taxon>Roseobacteraceae</taxon>
        <taxon>Palleronia</taxon>
    </lineage>
</organism>
<evidence type="ECO:0000313" key="3">
    <source>
        <dbReference type="EMBL" id="SLN52298.1"/>
    </source>
</evidence>
<dbReference type="EMBL" id="FWFV01000006">
    <property type="protein sequence ID" value="SLN52298.1"/>
    <property type="molecule type" value="Genomic_DNA"/>
</dbReference>
<dbReference type="Pfam" id="PF07331">
    <property type="entry name" value="TctB"/>
    <property type="match status" value="1"/>
</dbReference>
<evidence type="ECO:0000313" key="4">
    <source>
        <dbReference type="Proteomes" id="UP000193870"/>
    </source>
</evidence>
<feature type="transmembrane region" description="Helical" evidence="1">
    <location>
        <begin position="133"/>
        <end position="158"/>
    </location>
</feature>
<name>A0A1Y5SZJ0_9RHOB</name>
<sequence length="161" mass="16930">MRMTLADRLTAIVFAALGLSMAVGGYRMDRLEIRQIHPGSIPGLVPMILGVLLVICAAMLWREAARAGPDTGEPVLSDGSWLRLGLTAGTCLIYALVLVGFLPFVWSTGLFVFTFAAIFSWPGSGDVVALVKALAGAAILAVATAIGTALLFAEVFLVRLP</sequence>
<dbReference type="InterPro" id="IPR009936">
    <property type="entry name" value="DUF1468"/>
</dbReference>
<gene>
    <name evidence="3" type="ORF">PAM7066_02432</name>
</gene>
<protein>
    <submittedName>
        <fullName evidence="3">Tripartite tricarboxylate transporter TctB family protein</fullName>
    </submittedName>
</protein>
<feature type="transmembrane region" description="Helical" evidence="1">
    <location>
        <begin position="40"/>
        <end position="61"/>
    </location>
</feature>
<proteinExistence type="predicted"/>
<feature type="domain" description="DUF1468" evidence="2">
    <location>
        <begin position="9"/>
        <end position="161"/>
    </location>
</feature>
<dbReference type="Proteomes" id="UP000193870">
    <property type="component" value="Unassembled WGS sequence"/>
</dbReference>
<dbReference type="RefSeq" id="WP_175484634.1">
    <property type="nucleotide sequence ID" value="NZ_FOPF01000006.1"/>
</dbReference>
<accession>A0A1Y5SZJ0</accession>
<keyword evidence="1" id="KW-0812">Transmembrane</keyword>
<feature type="transmembrane region" description="Helical" evidence="1">
    <location>
        <begin position="92"/>
        <end position="121"/>
    </location>
</feature>
<keyword evidence="1" id="KW-1133">Transmembrane helix</keyword>
<reference evidence="3 4" key="1">
    <citation type="submission" date="2017-03" db="EMBL/GenBank/DDBJ databases">
        <authorList>
            <person name="Afonso C.L."/>
            <person name="Miller P.J."/>
            <person name="Scott M.A."/>
            <person name="Spackman E."/>
            <person name="Goraichik I."/>
            <person name="Dimitrov K.M."/>
            <person name="Suarez D.L."/>
            <person name="Swayne D.E."/>
        </authorList>
    </citation>
    <scope>NUCLEOTIDE SEQUENCE [LARGE SCALE GENOMIC DNA]</scope>
    <source>
        <strain evidence="3 4">CECT 7066</strain>
    </source>
</reference>
<keyword evidence="1" id="KW-0472">Membrane</keyword>
<dbReference type="STRING" id="315423.SAMN04488020_106198"/>
<evidence type="ECO:0000256" key="1">
    <source>
        <dbReference type="SAM" id="Phobius"/>
    </source>
</evidence>
<evidence type="ECO:0000259" key="2">
    <source>
        <dbReference type="Pfam" id="PF07331"/>
    </source>
</evidence>
<dbReference type="AlphaFoldDB" id="A0A1Y5SZJ0"/>